<dbReference type="CDD" id="cd05716">
    <property type="entry name" value="IgV_pIgR_like"/>
    <property type="match status" value="1"/>
</dbReference>
<keyword evidence="4" id="KW-1133">Transmembrane helix</keyword>
<keyword evidence="8" id="KW-1185">Reference proteome</keyword>
<dbReference type="Ensembl" id="ENSPSIT00000003967.1">
    <property type="protein sequence ID" value="ENSPSIP00000003947.1"/>
    <property type="gene ID" value="ENSPSIG00000003734.1"/>
</dbReference>
<dbReference type="InterPro" id="IPR003599">
    <property type="entry name" value="Ig_sub"/>
</dbReference>
<evidence type="ECO:0000256" key="1">
    <source>
        <dbReference type="ARBA" id="ARBA00004370"/>
    </source>
</evidence>
<evidence type="ECO:0000256" key="3">
    <source>
        <dbReference type="ARBA" id="ARBA00023136"/>
    </source>
</evidence>
<dbReference type="AlphaFoldDB" id="K7F7D7"/>
<dbReference type="InterPro" id="IPR013106">
    <property type="entry name" value="Ig_V-set"/>
</dbReference>
<keyword evidence="2 4" id="KW-0812">Transmembrane</keyword>
<dbReference type="EMBL" id="AGCU01057002">
    <property type="status" value="NOT_ANNOTATED_CDS"/>
    <property type="molecule type" value="Genomic_DNA"/>
</dbReference>
<dbReference type="PANTHER" id="PTHR11860">
    <property type="entry name" value="POLYMERIC-IMMUNOGLOBULIN RECEPTOR"/>
    <property type="match status" value="1"/>
</dbReference>
<dbReference type="InterPro" id="IPR036179">
    <property type="entry name" value="Ig-like_dom_sf"/>
</dbReference>
<feature type="domain" description="Ig-like" evidence="6">
    <location>
        <begin position="131"/>
        <end position="215"/>
    </location>
</feature>
<organism evidence="7 8">
    <name type="scientific">Pelodiscus sinensis</name>
    <name type="common">Chinese softshell turtle</name>
    <name type="synonym">Trionyx sinensis</name>
    <dbReference type="NCBI Taxonomy" id="13735"/>
    <lineage>
        <taxon>Eukaryota</taxon>
        <taxon>Metazoa</taxon>
        <taxon>Chordata</taxon>
        <taxon>Craniata</taxon>
        <taxon>Vertebrata</taxon>
        <taxon>Euteleostomi</taxon>
        <taxon>Archelosauria</taxon>
        <taxon>Testudinata</taxon>
        <taxon>Testudines</taxon>
        <taxon>Cryptodira</taxon>
        <taxon>Trionychia</taxon>
        <taxon>Trionychidae</taxon>
        <taxon>Pelodiscus</taxon>
    </lineage>
</organism>
<dbReference type="PANTHER" id="PTHR11860:SF96">
    <property type="match status" value="1"/>
</dbReference>
<evidence type="ECO:0000259" key="6">
    <source>
        <dbReference type="PROSITE" id="PS50835"/>
    </source>
</evidence>
<feature type="signal peptide" evidence="5">
    <location>
        <begin position="1"/>
        <end position="19"/>
    </location>
</feature>
<evidence type="ECO:0000313" key="8">
    <source>
        <dbReference type="Proteomes" id="UP000007267"/>
    </source>
</evidence>
<evidence type="ECO:0000256" key="2">
    <source>
        <dbReference type="ARBA" id="ARBA00022692"/>
    </source>
</evidence>
<dbReference type="GeneTree" id="ENSGT00950000182977"/>
<dbReference type="eggNOG" id="ENOG502SPH4">
    <property type="taxonomic scope" value="Eukaryota"/>
</dbReference>
<keyword evidence="3 4" id="KW-0472">Membrane</keyword>
<dbReference type="Pfam" id="PF07686">
    <property type="entry name" value="V-set"/>
    <property type="match status" value="1"/>
</dbReference>
<reference evidence="7" key="3">
    <citation type="submission" date="2025-08" db="UniProtKB">
        <authorList>
            <consortium name="Ensembl"/>
        </authorList>
    </citation>
    <scope>IDENTIFICATION</scope>
</reference>
<keyword evidence="5" id="KW-0732">Signal</keyword>
<reference evidence="7" key="4">
    <citation type="submission" date="2025-09" db="UniProtKB">
        <authorList>
            <consortium name="Ensembl"/>
        </authorList>
    </citation>
    <scope>IDENTIFICATION</scope>
</reference>
<name>K7F7D7_PELSI</name>
<dbReference type="PROSITE" id="PS50835">
    <property type="entry name" value="IG_LIKE"/>
    <property type="match status" value="1"/>
</dbReference>
<dbReference type="InterPro" id="IPR013783">
    <property type="entry name" value="Ig-like_fold"/>
</dbReference>
<dbReference type="GO" id="GO:0004888">
    <property type="term" value="F:transmembrane signaling receptor activity"/>
    <property type="evidence" value="ECO:0007669"/>
    <property type="project" value="TreeGrafter"/>
</dbReference>
<feature type="transmembrane region" description="Helical" evidence="4">
    <location>
        <begin position="272"/>
        <end position="295"/>
    </location>
</feature>
<sequence length="300" mass="33809">MRTCFVLWISLCTDWCALSLWSDGDKTAMEGTSTTVTCSYDRGMYVYYRKYWCHGASRSSCDILGDTENFVKSGYKGRLLLLDNKRGDFFVTMNQLVEEDSGMYWCGIQRPYADIMTAVKLTVTEEPLSIPLITFTNHPSDSCLGRSVTVRCHSATGSNVHYTWYRKSFSTTTAIVHSSDLVLRCGDLLESQSYYCQAMTRRTNKSTHPVRAEVLNPAKENCTYRLQLADGKSYNCIKTTPEFTVEMATTPFSGSSAPCSNSSSHPGTEESWIPVPWAILRWLFLIILVTALLIIQSNRP</sequence>
<dbReference type="OMA" id="CIYVANI"/>
<dbReference type="InterPro" id="IPR050671">
    <property type="entry name" value="CD300_family_receptors"/>
</dbReference>
<dbReference type="Gene3D" id="2.60.40.10">
    <property type="entry name" value="Immunoglobulins"/>
    <property type="match status" value="2"/>
</dbReference>
<dbReference type="Proteomes" id="UP000007267">
    <property type="component" value="Unassembled WGS sequence"/>
</dbReference>
<dbReference type="InterPro" id="IPR007110">
    <property type="entry name" value="Ig-like_dom"/>
</dbReference>
<dbReference type="GO" id="GO:0005886">
    <property type="term" value="C:plasma membrane"/>
    <property type="evidence" value="ECO:0007669"/>
    <property type="project" value="TreeGrafter"/>
</dbReference>
<evidence type="ECO:0000256" key="5">
    <source>
        <dbReference type="SAM" id="SignalP"/>
    </source>
</evidence>
<protein>
    <recommendedName>
        <fullName evidence="6">Ig-like domain-containing protein</fullName>
    </recommendedName>
</protein>
<comment type="subcellular location">
    <subcellularLocation>
        <location evidence="1">Membrane</location>
    </subcellularLocation>
</comment>
<accession>K7F7D7</accession>
<dbReference type="SMART" id="SM00409">
    <property type="entry name" value="IG"/>
    <property type="match status" value="2"/>
</dbReference>
<feature type="chain" id="PRO_5003901283" description="Ig-like domain-containing protein" evidence="5">
    <location>
        <begin position="20"/>
        <end position="300"/>
    </location>
</feature>
<reference evidence="8" key="2">
    <citation type="journal article" date="2013" name="Nat. Genet.">
        <title>The draft genomes of soft-shell turtle and green sea turtle yield insights into the development and evolution of the turtle-specific body plan.</title>
        <authorList>
            <person name="Wang Z."/>
            <person name="Pascual-Anaya J."/>
            <person name="Zadissa A."/>
            <person name="Li W."/>
            <person name="Niimura Y."/>
            <person name="Huang Z."/>
            <person name="Li C."/>
            <person name="White S."/>
            <person name="Xiong Z."/>
            <person name="Fang D."/>
            <person name="Wang B."/>
            <person name="Ming Y."/>
            <person name="Chen Y."/>
            <person name="Zheng Y."/>
            <person name="Kuraku S."/>
            <person name="Pignatelli M."/>
            <person name="Herrero J."/>
            <person name="Beal K."/>
            <person name="Nozawa M."/>
            <person name="Li Q."/>
            <person name="Wang J."/>
            <person name="Zhang H."/>
            <person name="Yu L."/>
            <person name="Shigenobu S."/>
            <person name="Wang J."/>
            <person name="Liu J."/>
            <person name="Flicek P."/>
            <person name="Searle S."/>
            <person name="Wang J."/>
            <person name="Kuratani S."/>
            <person name="Yin Y."/>
            <person name="Aken B."/>
            <person name="Zhang G."/>
            <person name="Irie N."/>
        </authorList>
    </citation>
    <scope>NUCLEOTIDE SEQUENCE [LARGE SCALE GENOMIC DNA]</scope>
    <source>
        <strain evidence="8">Daiwa-1</strain>
    </source>
</reference>
<proteinExistence type="predicted"/>
<dbReference type="SUPFAM" id="SSF48726">
    <property type="entry name" value="Immunoglobulin"/>
    <property type="match status" value="2"/>
</dbReference>
<dbReference type="HOGENOM" id="CLU_847205_0_0_1"/>
<evidence type="ECO:0000256" key="4">
    <source>
        <dbReference type="SAM" id="Phobius"/>
    </source>
</evidence>
<evidence type="ECO:0000313" key="7">
    <source>
        <dbReference type="Ensembl" id="ENSPSIP00000003947.1"/>
    </source>
</evidence>
<reference evidence="8" key="1">
    <citation type="submission" date="2011-10" db="EMBL/GenBank/DDBJ databases">
        <authorList>
            <consortium name="Soft-shell Turtle Genome Consortium"/>
        </authorList>
    </citation>
    <scope>NUCLEOTIDE SEQUENCE [LARGE SCALE GENOMIC DNA]</scope>
    <source>
        <strain evidence="8">Daiwa-1</strain>
    </source>
</reference>